<feature type="transmembrane region" description="Helical" evidence="5">
    <location>
        <begin position="106"/>
        <end position="124"/>
    </location>
</feature>
<keyword evidence="3 5" id="KW-1133">Transmembrane helix</keyword>
<dbReference type="Proteomes" id="UP001499974">
    <property type="component" value="Unassembled WGS sequence"/>
</dbReference>
<evidence type="ECO:0000313" key="7">
    <source>
        <dbReference type="Proteomes" id="UP001499974"/>
    </source>
</evidence>
<feature type="transmembrane region" description="Helical" evidence="5">
    <location>
        <begin position="71"/>
        <end position="94"/>
    </location>
</feature>
<evidence type="ECO:0000256" key="4">
    <source>
        <dbReference type="ARBA" id="ARBA00023136"/>
    </source>
</evidence>
<keyword evidence="7" id="KW-1185">Reference proteome</keyword>
<proteinExistence type="predicted"/>
<keyword evidence="4 5" id="KW-0472">Membrane</keyword>
<comment type="subcellular location">
    <subcellularLocation>
        <location evidence="1">Membrane</location>
        <topology evidence="1">Multi-pass membrane protein</topology>
    </subcellularLocation>
</comment>
<dbReference type="EMBL" id="BAABKM010000002">
    <property type="protein sequence ID" value="GAA4700506.1"/>
    <property type="molecule type" value="Genomic_DNA"/>
</dbReference>
<evidence type="ECO:0008006" key="8">
    <source>
        <dbReference type="Google" id="ProtNLM"/>
    </source>
</evidence>
<dbReference type="Pfam" id="PF13564">
    <property type="entry name" value="DoxX_2"/>
    <property type="match status" value="1"/>
</dbReference>
<dbReference type="InterPro" id="IPR032808">
    <property type="entry name" value="DoxX"/>
</dbReference>
<evidence type="ECO:0000313" key="6">
    <source>
        <dbReference type="EMBL" id="GAA4700506.1"/>
    </source>
</evidence>
<sequence length="129" mass="13972">MPHVEPNTWLWILAGFLAALFLGTGVLKLTRSREEIVAEGLTWAEDYTEPQLRALGWAEVLGAVGLVVPPLVGVGIVTPVAATCLTLLTAGALVVHVRRREFLPDALRTIALVVMCAALAYWRFGPHAF</sequence>
<comment type="caution">
    <text evidence="6">The sequence shown here is derived from an EMBL/GenBank/DDBJ whole genome shotgun (WGS) entry which is preliminary data.</text>
</comment>
<gene>
    <name evidence="6" type="ORF">GCM10023349_16640</name>
</gene>
<name>A0ABP8X668_9ACTN</name>
<evidence type="ECO:0000256" key="2">
    <source>
        <dbReference type="ARBA" id="ARBA00022692"/>
    </source>
</evidence>
<evidence type="ECO:0000256" key="3">
    <source>
        <dbReference type="ARBA" id="ARBA00022989"/>
    </source>
</evidence>
<accession>A0ABP8X668</accession>
<protein>
    <recommendedName>
        <fullName evidence="8">DoxX family protein</fullName>
    </recommendedName>
</protein>
<organism evidence="6 7">
    <name type="scientific">Nocardioides conyzicola</name>
    <dbReference type="NCBI Taxonomy" id="1651781"/>
    <lineage>
        <taxon>Bacteria</taxon>
        <taxon>Bacillati</taxon>
        <taxon>Actinomycetota</taxon>
        <taxon>Actinomycetes</taxon>
        <taxon>Propionibacteriales</taxon>
        <taxon>Nocardioidaceae</taxon>
        <taxon>Nocardioides</taxon>
    </lineage>
</organism>
<feature type="transmembrane region" description="Helical" evidence="5">
    <location>
        <begin position="9"/>
        <end position="27"/>
    </location>
</feature>
<evidence type="ECO:0000256" key="5">
    <source>
        <dbReference type="SAM" id="Phobius"/>
    </source>
</evidence>
<evidence type="ECO:0000256" key="1">
    <source>
        <dbReference type="ARBA" id="ARBA00004141"/>
    </source>
</evidence>
<keyword evidence="2 5" id="KW-0812">Transmembrane</keyword>
<reference evidence="7" key="1">
    <citation type="journal article" date="2019" name="Int. J. Syst. Evol. Microbiol.">
        <title>The Global Catalogue of Microorganisms (GCM) 10K type strain sequencing project: providing services to taxonomists for standard genome sequencing and annotation.</title>
        <authorList>
            <consortium name="The Broad Institute Genomics Platform"/>
            <consortium name="The Broad Institute Genome Sequencing Center for Infectious Disease"/>
            <person name="Wu L."/>
            <person name="Ma J."/>
        </authorList>
    </citation>
    <scope>NUCLEOTIDE SEQUENCE [LARGE SCALE GENOMIC DNA]</scope>
    <source>
        <strain evidence="7">JCM 18531</strain>
    </source>
</reference>